<dbReference type="EMBL" id="HBFB01005262">
    <property type="protein sequence ID" value="CAD8668190.1"/>
    <property type="molecule type" value="Transcribed_RNA"/>
</dbReference>
<feature type="compositionally biased region" description="Polar residues" evidence="1">
    <location>
        <begin position="187"/>
        <end position="206"/>
    </location>
</feature>
<proteinExistence type="predicted"/>
<evidence type="ECO:0008006" key="3">
    <source>
        <dbReference type="Google" id="ProtNLM"/>
    </source>
</evidence>
<name>A0A7S0R644_9CHLO</name>
<accession>A0A7S0R644</accession>
<sequence length="243" mass="27884">MNNNKLDESALLAGCKGVFSKTSYITIGTKEKPEDYVKKGAQRSVYGGKQFATIAPKEGETPDVFFEKKHNWISDGDKYVDRWRYKEMQPDKKKGFLTSDFSKRDEFSNTTRTKQWREQLKLEDKFAKKAIQMFSESAGILDGAGVLSSPRRDEPETFLYDLVFEKEDPKFKGASKTHRDTRNRTMLSTDRSFGGTMTTHNLTYTPPTEFEKPEHAHKPLVRDTFYRRTNPFFPAGCSADPDA</sequence>
<feature type="region of interest" description="Disordered" evidence="1">
    <location>
        <begin position="187"/>
        <end position="216"/>
    </location>
</feature>
<evidence type="ECO:0000313" key="2">
    <source>
        <dbReference type="EMBL" id="CAD8668190.1"/>
    </source>
</evidence>
<evidence type="ECO:0000256" key="1">
    <source>
        <dbReference type="SAM" id="MobiDB-lite"/>
    </source>
</evidence>
<gene>
    <name evidence="2" type="ORF">CLEI1391_LOCUS2933</name>
</gene>
<dbReference type="AlphaFoldDB" id="A0A7S0R644"/>
<organism evidence="2">
    <name type="scientific">Chlamydomonas leiostraca</name>
    <dbReference type="NCBI Taxonomy" id="1034604"/>
    <lineage>
        <taxon>Eukaryota</taxon>
        <taxon>Viridiplantae</taxon>
        <taxon>Chlorophyta</taxon>
        <taxon>core chlorophytes</taxon>
        <taxon>Chlorophyceae</taxon>
        <taxon>CS clade</taxon>
        <taxon>Chlamydomonadales</taxon>
        <taxon>Chlamydomonadaceae</taxon>
        <taxon>Chlamydomonas</taxon>
    </lineage>
</organism>
<protein>
    <recommendedName>
        <fullName evidence="3">Flagellar associated protein</fullName>
    </recommendedName>
</protein>
<reference evidence="2" key="1">
    <citation type="submission" date="2021-01" db="EMBL/GenBank/DDBJ databases">
        <authorList>
            <person name="Corre E."/>
            <person name="Pelletier E."/>
            <person name="Niang G."/>
            <person name="Scheremetjew M."/>
            <person name="Finn R."/>
            <person name="Kale V."/>
            <person name="Holt S."/>
            <person name="Cochrane G."/>
            <person name="Meng A."/>
            <person name="Brown T."/>
            <person name="Cohen L."/>
        </authorList>
    </citation>
    <scope>NUCLEOTIDE SEQUENCE</scope>
    <source>
        <strain evidence="2">SAG 11-49</strain>
    </source>
</reference>